<dbReference type="SUPFAM" id="SSF55729">
    <property type="entry name" value="Acyl-CoA N-acyltransferases (Nat)"/>
    <property type="match status" value="1"/>
</dbReference>
<protein>
    <submittedName>
        <fullName evidence="2">GNAT family N-acetyltransferase</fullName>
    </submittedName>
</protein>
<feature type="domain" description="N-acetyltransferase" evidence="1">
    <location>
        <begin position="138"/>
        <end position="271"/>
    </location>
</feature>
<accession>A0ABR8MZE3</accession>
<dbReference type="Pfam" id="PF00583">
    <property type="entry name" value="Acetyltransf_1"/>
    <property type="match status" value="1"/>
</dbReference>
<evidence type="ECO:0000313" key="3">
    <source>
        <dbReference type="Proteomes" id="UP000609346"/>
    </source>
</evidence>
<dbReference type="Gene3D" id="3.40.630.30">
    <property type="match status" value="1"/>
</dbReference>
<dbReference type="InterPro" id="IPR016181">
    <property type="entry name" value="Acyl_CoA_acyltransferase"/>
</dbReference>
<evidence type="ECO:0000313" key="2">
    <source>
        <dbReference type="EMBL" id="MBD3920452.1"/>
    </source>
</evidence>
<organism evidence="2 3">
    <name type="scientific">Paenibacillus terricola</name>
    <dbReference type="NCBI Taxonomy" id="2763503"/>
    <lineage>
        <taxon>Bacteria</taxon>
        <taxon>Bacillati</taxon>
        <taxon>Bacillota</taxon>
        <taxon>Bacilli</taxon>
        <taxon>Bacillales</taxon>
        <taxon>Paenibacillaceae</taxon>
        <taxon>Paenibacillus</taxon>
    </lineage>
</organism>
<sequence>MTNLNAPIVIDISQESMIRSIDNSLSCYPYYLARLPHAEIHEDDDLLWIDSGVPIYFFNGVFRSTIAAGHARQRIDAIIQSFRAAKQSFIWQIGPTSQPSDLPQHLLAAGFQHDESEPGMALDLYHFQAEDVQPSAGIVVRQVVSEDMLKDWVNVWAFGASDHIPLLQQMYAQLGYQDSSYRYYVSYLEGQPVATVMLFLAAGVAAVHHVVTLPEARNRGIGTAVTAHALAEAKREGYRIAILTASEDGFNIYRKLGFQVYSTIHKYVYHV</sequence>
<dbReference type="EMBL" id="JACXZA010000004">
    <property type="protein sequence ID" value="MBD3920452.1"/>
    <property type="molecule type" value="Genomic_DNA"/>
</dbReference>
<proteinExistence type="predicted"/>
<dbReference type="CDD" id="cd04301">
    <property type="entry name" value="NAT_SF"/>
    <property type="match status" value="1"/>
</dbReference>
<comment type="caution">
    <text evidence="2">The sequence shown here is derived from an EMBL/GenBank/DDBJ whole genome shotgun (WGS) entry which is preliminary data.</text>
</comment>
<keyword evidence="3" id="KW-1185">Reference proteome</keyword>
<dbReference type="RefSeq" id="WP_191204749.1">
    <property type="nucleotide sequence ID" value="NZ_JACXZA010000004.1"/>
</dbReference>
<dbReference type="Proteomes" id="UP000609346">
    <property type="component" value="Unassembled WGS sequence"/>
</dbReference>
<dbReference type="PROSITE" id="PS51186">
    <property type="entry name" value="GNAT"/>
    <property type="match status" value="1"/>
</dbReference>
<reference evidence="2 3" key="1">
    <citation type="submission" date="2020-09" db="EMBL/GenBank/DDBJ databases">
        <title>Paenibacillus sp. strain PR3 16S rRNA gene Genome sequencing and assembly.</title>
        <authorList>
            <person name="Kim J."/>
        </authorList>
    </citation>
    <scope>NUCLEOTIDE SEQUENCE [LARGE SCALE GENOMIC DNA]</scope>
    <source>
        <strain evidence="2 3">PR3</strain>
    </source>
</reference>
<evidence type="ECO:0000259" key="1">
    <source>
        <dbReference type="PROSITE" id="PS51186"/>
    </source>
</evidence>
<name>A0ABR8MZE3_9BACL</name>
<gene>
    <name evidence="2" type="ORF">H8B09_16945</name>
</gene>
<dbReference type="InterPro" id="IPR000182">
    <property type="entry name" value="GNAT_dom"/>
</dbReference>